<dbReference type="EMBL" id="JAMQKC010000001">
    <property type="protein sequence ID" value="MDC3415301.1"/>
    <property type="molecule type" value="Genomic_DNA"/>
</dbReference>
<dbReference type="SMART" id="SM00257">
    <property type="entry name" value="LysM"/>
    <property type="match status" value="4"/>
</dbReference>
<dbReference type="Gene3D" id="3.10.350.10">
    <property type="entry name" value="LysM domain"/>
    <property type="match status" value="4"/>
</dbReference>
<evidence type="ECO:0000313" key="4">
    <source>
        <dbReference type="Proteomes" id="UP001145069"/>
    </source>
</evidence>
<dbReference type="InterPro" id="IPR025965">
    <property type="entry name" value="FlgD/Vpr_Ig-like"/>
</dbReference>
<evidence type="ECO:0000259" key="2">
    <source>
        <dbReference type="PROSITE" id="PS51782"/>
    </source>
</evidence>
<feature type="domain" description="LysM" evidence="2">
    <location>
        <begin position="619"/>
        <end position="663"/>
    </location>
</feature>
<dbReference type="GO" id="GO:0008932">
    <property type="term" value="F:lytic endotransglycosylase activity"/>
    <property type="evidence" value="ECO:0007669"/>
    <property type="project" value="TreeGrafter"/>
</dbReference>
<dbReference type="Proteomes" id="UP001145069">
    <property type="component" value="Unassembled WGS sequence"/>
</dbReference>
<dbReference type="AlphaFoldDB" id="A0A9X4ADG4"/>
<accession>A0A9X4ADG4</accession>
<feature type="domain" description="LysM" evidence="2">
    <location>
        <begin position="509"/>
        <end position="553"/>
    </location>
</feature>
<evidence type="ECO:0000313" key="3">
    <source>
        <dbReference type="EMBL" id="MDC3415301.1"/>
    </source>
</evidence>
<feature type="domain" description="LysM" evidence="2">
    <location>
        <begin position="452"/>
        <end position="496"/>
    </location>
</feature>
<dbReference type="CDD" id="cd00118">
    <property type="entry name" value="LysM"/>
    <property type="match status" value="4"/>
</dbReference>
<keyword evidence="4" id="KW-1185">Reference proteome</keyword>
<keyword evidence="1" id="KW-0732">Signal</keyword>
<dbReference type="SUPFAM" id="SSF54106">
    <property type="entry name" value="LysM domain"/>
    <property type="match status" value="4"/>
</dbReference>
<dbReference type="InterPro" id="IPR036779">
    <property type="entry name" value="LysM_dom_sf"/>
</dbReference>
<comment type="caution">
    <text evidence="3">The sequence shown here is derived from an EMBL/GenBank/DDBJ whole genome shotgun (WGS) entry which is preliminary data.</text>
</comment>
<reference evidence="3" key="1">
    <citation type="submission" date="2022-06" db="EMBL/GenBank/DDBJ databases">
        <title>Aquibacillus sp. a new bacterium isolated from soil saline samples.</title>
        <authorList>
            <person name="Galisteo C."/>
            <person name="De La Haba R."/>
            <person name="Sanchez-Porro C."/>
            <person name="Ventosa A."/>
        </authorList>
    </citation>
    <scope>NUCLEOTIDE SEQUENCE</scope>
    <source>
        <strain evidence="3">3ASR75-54</strain>
    </source>
</reference>
<dbReference type="PROSITE" id="PS51782">
    <property type="entry name" value="LYSM"/>
    <property type="match status" value="4"/>
</dbReference>
<dbReference type="Pfam" id="PF01476">
    <property type="entry name" value="LysM"/>
    <property type="match status" value="4"/>
</dbReference>
<sequence length="664" mass="72130">MKTIKHAIITVLFLSSLVISSTVSAATDNEPPEVLNMTLSSTKIAYQGNSVPGFVNISLETNEPTRGYILAVRDDGVQAKINLSTTDFKTTHSVNWVPWDDEKKAPLPAGTYRLKTYLNDAAYNSAQGFPVGQLVIVNETNPKSLVTVNSISTTTISPKYGVNEALTKVTYELSRPTEVQIAIKRNNETVYQTTKTKQDAGIQSFEWNGKSTKGALLSDGEYDVVFKTIETAYNYPSTSQTIQKLGNITINNGDTSIPMSKLEEIVSNATFETETLESGTSISASITTKEVANIRVYIATELGTHMNIVYAPTTELQPGTHTFSWDGKDMMGSKALNGKYFIKVSVADSTGSSGYITVGNPVTVTGGKTIVPLQPEKQVRVTAAKTGLQAYPNSQGAEVYQGDVLSLVALEPTDGYYSVLLKGVPAKVKVADVEMINTEATPSVPVEAPTTTNYTVVSGDTLWKIASKNATTINTLVNTNNLDVTIPLNIGQVLQVPKLVDNEPTPEQVTYVVQPGDTLWKIAQKYNVTVNNLLEVNRLTSSDYLSIGQKLVIPTQVSTVPEPNQTIYVVQPGDTLWKIALKYGVTVTELQSENNLNATSYLSVGQSLTIPTKMEQPYSTYTVVAGDTLWKIANAHKVTVQQLVDWNQLDLAKPIDIGQTLRVN</sequence>
<dbReference type="Pfam" id="PF13860">
    <property type="entry name" value="FlgD_ig"/>
    <property type="match status" value="1"/>
</dbReference>
<feature type="chain" id="PRO_5040919622" evidence="1">
    <location>
        <begin position="26"/>
        <end position="664"/>
    </location>
</feature>
<protein>
    <submittedName>
        <fullName evidence="3">LysM peptidoglycan-binding domain-containing protein</fullName>
    </submittedName>
</protein>
<dbReference type="Gene3D" id="2.60.40.4070">
    <property type="match status" value="2"/>
</dbReference>
<organism evidence="3 4">
    <name type="scientific">Aquibacillus salsiterrae</name>
    <dbReference type="NCBI Taxonomy" id="2950439"/>
    <lineage>
        <taxon>Bacteria</taxon>
        <taxon>Bacillati</taxon>
        <taxon>Bacillota</taxon>
        <taxon>Bacilli</taxon>
        <taxon>Bacillales</taxon>
        <taxon>Bacillaceae</taxon>
        <taxon>Aquibacillus</taxon>
    </lineage>
</organism>
<proteinExistence type="predicted"/>
<gene>
    <name evidence="3" type="ORF">NC799_00030</name>
</gene>
<dbReference type="PANTHER" id="PTHR33734">
    <property type="entry name" value="LYSM DOMAIN-CONTAINING GPI-ANCHORED PROTEIN 2"/>
    <property type="match status" value="1"/>
</dbReference>
<feature type="signal peptide" evidence="1">
    <location>
        <begin position="1"/>
        <end position="25"/>
    </location>
</feature>
<name>A0A9X4ADG4_9BACI</name>
<dbReference type="PANTHER" id="PTHR33734:SF22">
    <property type="entry name" value="MEMBRANE-BOUND LYTIC MUREIN TRANSGLYCOSYLASE D"/>
    <property type="match status" value="1"/>
</dbReference>
<evidence type="ECO:0000256" key="1">
    <source>
        <dbReference type="SAM" id="SignalP"/>
    </source>
</evidence>
<dbReference type="RefSeq" id="WP_272444268.1">
    <property type="nucleotide sequence ID" value="NZ_JAMQKC010000001.1"/>
</dbReference>
<dbReference type="InterPro" id="IPR018392">
    <property type="entry name" value="LysM"/>
</dbReference>
<feature type="domain" description="LysM" evidence="2">
    <location>
        <begin position="566"/>
        <end position="610"/>
    </location>
</feature>